<keyword evidence="7" id="KW-0679">Respiratory chain</keyword>
<sequence length="317" mass="37469">MFLNWIKISSLFLLIFSIIFNFSATNWFFFWISLEINILSFIFFCFEKNNLSVNSLFKYFIIQSIASMIFFCSIILSKNFLFMELNNILISTSMLMKLGFVPFHFWLSDVGESLNWLNFFLFSSIQKIIPFHIISLTKFSFHLIILLTSLISATLMFNQSSLRKILIFSSLNHMSWMLFIIIHNNSNWLLYLTCYSFILSLFILLNIQSNMSSTLQILFFNQKLNMILLIILFFNMSGLPPFMGFFTKWLTLMNSSFNQIFIIFFLTISSLITSFIYTSSLFPLISFSFLQKNSPLSKTYFWFILTLLILTPFYCFI</sequence>
<organism evidence="21">
    <name type="scientific">Hypoaspis linteyini</name>
    <dbReference type="NCBI Taxonomy" id="2695865"/>
    <lineage>
        <taxon>Eukaryota</taxon>
        <taxon>Metazoa</taxon>
        <taxon>Ecdysozoa</taxon>
        <taxon>Arthropoda</taxon>
        <taxon>Chelicerata</taxon>
        <taxon>Arachnida</taxon>
        <taxon>Acari</taxon>
        <taxon>Parasitiformes</taxon>
        <taxon>Mesostigmata</taxon>
        <taxon>Gamasina</taxon>
        <taxon>Dermanyssoidea</taxon>
        <taxon>Laelapidae</taxon>
        <taxon>Hypoaspis</taxon>
    </lineage>
</organism>
<gene>
    <name evidence="21" type="primary">nad2</name>
</gene>
<feature type="transmembrane region" description="Helical" evidence="19">
    <location>
        <begin position="188"/>
        <end position="207"/>
    </location>
</feature>
<dbReference type="GO" id="GO:0006120">
    <property type="term" value="P:mitochondrial electron transport, NADH to ubiquinone"/>
    <property type="evidence" value="ECO:0007669"/>
    <property type="project" value="TreeGrafter"/>
</dbReference>
<dbReference type="GO" id="GO:0005743">
    <property type="term" value="C:mitochondrial inner membrane"/>
    <property type="evidence" value="ECO:0007669"/>
    <property type="project" value="UniProtKB-SubCell"/>
</dbReference>
<dbReference type="AlphaFoldDB" id="A0A6B9WHN5"/>
<feature type="transmembrane region" description="Helical" evidence="19">
    <location>
        <begin position="259"/>
        <end position="287"/>
    </location>
</feature>
<reference evidence="21" key="1">
    <citation type="journal article" date="2019" name="Zool. Scr.">
        <title>Mitochondrial genome reorganization characterizes various lineages of mesostigmatid mites (Acari: Parasitiformes).</title>
        <authorList>
            <person name="Li W.-N."/>
            <person name="Shao R."/>
            <person name="Zhang Q."/>
            <person name="Deng W."/>
            <person name="Xue X.-F."/>
        </authorList>
    </citation>
    <scope>NUCLEOTIDE SEQUENCE</scope>
</reference>
<evidence type="ECO:0000313" key="21">
    <source>
        <dbReference type="EMBL" id="QHQ98585.1"/>
    </source>
</evidence>
<evidence type="ECO:0000256" key="6">
    <source>
        <dbReference type="ARBA" id="ARBA00022448"/>
    </source>
</evidence>
<keyword evidence="11" id="KW-0249">Electron transport</keyword>
<dbReference type="EC" id="7.1.1.2" evidence="4"/>
<feature type="transmembrane region" description="Helical" evidence="19">
    <location>
        <begin position="227"/>
        <end position="247"/>
    </location>
</feature>
<dbReference type="PANTHER" id="PTHR46552">
    <property type="entry name" value="NADH-UBIQUINONE OXIDOREDUCTASE CHAIN 2"/>
    <property type="match status" value="1"/>
</dbReference>
<accession>A0A6B9WHN5</accession>
<keyword evidence="16 19" id="KW-0472">Membrane</keyword>
<keyword evidence="10" id="KW-1278">Translocase</keyword>
<evidence type="ECO:0000256" key="1">
    <source>
        <dbReference type="ARBA" id="ARBA00003257"/>
    </source>
</evidence>
<evidence type="ECO:0000256" key="10">
    <source>
        <dbReference type="ARBA" id="ARBA00022967"/>
    </source>
</evidence>
<evidence type="ECO:0000256" key="8">
    <source>
        <dbReference type="ARBA" id="ARBA00022692"/>
    </source>
</evidence>
<name>A0A6B9WHN5_9ACAR</name>
<dbReference type="GO" id="GO:0008137">
    <property type="term" value="F:NADH dehydrogenase (ubiquinone) activity"/>
    <property type="evidence" value="ECO:0007669"/>
    <property type="project" value="UniProtKB-EC"/>
</dbReference>
<comment type="similarity">
    <text evidence="3">Belongs to the complex I subunit 2 family.</text>
</comment>
<dbReference type="PANTHER" id="PTHR46552:SF1">
    <property type="entry name" value="NADH-UBIQUINONE OXIDOREDUCTASE CHAIN 2"/>
    <property type="match status" value="1"/>
</dbReference>
<evidence type="ECO:0000256" key="4">
    <source>
        <dbReference type="ARBA" id="ARBA00012944"/>
    </source>
</evidence>
<evidence type="ECO:0000256" key="15">
    <source>
        <dbReference type="ARBA" id="ARBA00023128"/>
    </source>
</evidence>
<keyword evidence="14" id="KW-0830">Ubiquinone</keyword>
<comment type="catalytic activity">
    <reaction evidence="18">
        <text>a ubiquinone + NADH + 5 H(+)(in) = a ubiquinol + NAD(+) + 4 H(+)(out)</text>
        <dbReference type="Rhea" id="RHEA:29091"/>
        <dbReference type="Rhea" id="RHEA-COMP:9565"/>
        <dbReference type="Rhea" id="RHEA-COMP:9566"/>
        <dbReference type="ChEBI" id="CHEBI:15378"/>
        <dbReference type="ChEBI" id="CHEBI:16389"/>
        <dbReference type="ChEBI" id="CHEBI:17976"/>
        <dbReference type="ChEBI" id="CHEBI:57540"/>
        <dbReference type="ChEBI" id="CHEBI:57945"/>
        <dbReference type="EC" id="7.1.1.2"/>
    </reaction>
</comment>
<keyword evidence="6" id="KW-0813">Transport</keyword>
<protein>
    <recommendedName>
        <fullName evidence="5">NADH-ubiquinone oxidoreductase chain 2</fullName>
        <ecNumber evidence="4">7.1.1.2</ecNumber>
    </recommendedName>
    <alternativeName>
        <fullName evidence="17">NADH dehydrogenase subunit 2</fullName>
    </alternativeName>
</protein>
<evidence type="ECO:0000256" key="7">
    <source>
        <dbReference type="ARBA" id="ARBA00022660"/>
    </source>
</evidence>
<keyword evidence="8 19" id="KW-0812">Transmembrane</keyword>
<dbReference type="EMBL" id="MK270530">
    <property type="protein sequence ID" value="QHQ98585.1"/>
    <property type="molecule type" value="Genomic_DNA"/>
</dbReference>
<keyword evidence="9" id="KW-0999">Mitochondrion inner membrane</keyword>
<keyword evidence="12 19" id="KW-1133">Transmembrane helix</keyword>
<dbReference type="InterPro" id="IPR001750">
    <property type="entry name" value="ND/Mrp_TM"/>
</dbReference>
<comment type="function">
    <text evidence="1">Core subunit of the mitochondrial membrane respiratory chain NADH dehydrogenase (Complex I) that is believed to belong to the minimal assembly required for catalysis. Complex I functions in the transfer of electrons from NADH to the respiratory chain. The immediate electron acceptor for the enzyme is believed to be ubiquinone.</text>
</comment>
<proteinExistence type="inferred from homology"/>
<evidence type="ECO:0000256" key="14">
    <source>
        <dbReference type="ARBA" id="ARBA00023075"/>
    </source>
</evidence>
<evidence type="ECO:0000256" key="5">
    <source>
        <dbReference type="ARBA" id="ARBA00021008"/>
    </source>
</evidence>
<feature type="transmembrane region" description="Helical" evidence="19">
    <location>
        <begin position="299"/>
        <end position="316"/>
    </location>
</feature>
<feature type="transmembrane region" description="Helical" evidence="19">
    <location>
        <begin position="139"/>
        <end position="158"/>
    </location>
</feature>
<evidence type="ECO:0000259" key="20">
    <source>
        <dbReference type="Pfam" id="PF00361"/>
    </source>
</evidence>
<feature type="transmembrane region" description="Helical" evidence="19">
    <location>
        <begin position="58"/>
        <end position="76"/>
    </location>
</feature>
<feature type="domain" description="NADH:quinone oxidoreductase/Mrp antiporter transmembrane" evidence="20">
    <location>
        <begin position="24"/>
        <end position="273"/>
    </location>
</feature>
<evidence type="ECO:0000256" key="2">
    <source>
        <dbReference type="ARBA" id="ARBA00004448"/>
    </source>
</evidence>
<evidence type="ECO:0000256" key="17">
    <source>
        <dbReference type="ARBA" id="ARBA00031028"/>
    </source>
</evidence>
<comment type="subcellular location">
    <subcellularLocation>
        <location evidence="2">Mitochondrion inner membrane</location>
        <topology evidence="2">Multi-pass membrane protein</topology>
    </subcellularLocation>
</comment>
<dbReference type="InterPro" id="IPR050175">
    <property type="entry name" value="Complex_I_Subunit_2"/>
</dbReference>
<keyword evidence="15 21" id="KW-0496">Mitochondrion</keyword>
<geneLocation type="mitochondrion" evidence="21"/>
<evidence type="ECO:0000256" key="9">
    <source>
        <dbReference type="ARBA" id="ARBA00022792"/>
    </source>
</evidence>
<evidence type="ECO:0000256" key="11">
    <source>
        <dbReference type="ARBA" id="ARBA00022982"/>
    </source>
</evidence>
<evidence type="ECO:0000256" key="16">
    <source>
        <dbReference type="ARBA" id="ARBA00023136"/>
    </source>
</evidence>
<evidence type="ECO:0000256" key="13">
    <source>
        <dbReference type="ARBA" id="ARBA00023027"/>
    </source>
</evidence>
<evidence type="ECO:0000256" key="3">
    <source>
        <dbReference type="ARBA" id="ARBA00007012"/>
    </source>
</evidence>
<keyword evidence="13" id="KW-0520">NAD</keyword>
<dbReference type="Pfam" id="PF00361">
    <property type="entry name" value="Proton_antipo_M"/>
    <property type="match status" value="1"/>
</dbReference>
<evidence type="ECO:0000256" key="12">
    <source>
        <dbReference type="ARBA" id="ARBA00022989"/>
    </source>
</evidence>
<feature type="transmembrane region" description="Helical" evidence="19">
    <location>
        <begin position="88"/>
        <end position="107"/>
    </location>
</feature>
<evidence type="ECO:0000256" key="19">
    <source>
        <dbReference type="SAM" id="Phobius"/>
    </source>
</evidence>
<evidence type="ECO:0000256" key="18">
    <source>
        <dbReference type="ARBA" id="ARBA00049551"/>
    </source>
</evidence>